<dbReference type="Pfam" id="PF21355">
    <property type="entry name" value="TRAF-mep_MATH"/>
    <property type="match status" value="1"/>
</dbReference>
<keyword evidence="1 3" id="KW-0479">Metal-binding</keyword>
<dbReference type="GO" id="GO:0008270">
    <property type="term" value="F:zinc ion binding"/>
    <property type="evidence" value="ECO:0007669"/>
    <property type="project" value="UniProtKB-KW"/>
</dbReference>
<dbReference type="PANTHER" id="PTHR10131:SF138">
    <property type="entry name" value="RE66324P"/>
    <property type="match status" value="1"/>
</dbReference>
<evidence type="ECO:0000259" key="5">
    <source>
        <dbReference type="PROSITE" id="PS50089"/>
    </source>
</evidence>
<proteinExistence type="predicted"/>
<evidence type="ECO:0000256" key="4">
    <source>
        <dbReference type="SAM" id="MobiDB-lite"/>
    </source>
</evidence>
<comment type="caution">
    <text evidence="6">The sequence shown here is derived from an EMBL/GenBank/DDBJ whole genome shotgun (WGS) entry which is preliminary data.</text>
</comment>
<dbReference type="InterPro" id="IPR049342">
    <property type="entry name" value="TRAF1-6_MATH_dom"/>
</dbReference>
<dbReference type="GO" id="GO:0009898">
    <property type="term" value="C:cytoplasmic side of plasma membrane"/>
    <property type="evidence" value="ECO:0007669"/>
    <property type="project" value="TreeGrafter"/>
</dbReference>
<sequence>MLPSSEQGYQEWVESEEKNQKLRRPLQGKRTGTPFEHTSQDANCAMTGTTWEYMLTGFGAFYERRRLVFLEPMPASLVCSVCDMVCSLTVNLLCGHVFCQICKKKIASKQRCPIDGIRFGADDVKGTYFSLRNLEKRRALCGVGGTKCGFVGALSDVSQHMNNCDVDEYKCPNCDGLVFRRDAVDHYQQCYGGNSVAGSMVPSTVLENPRVIDKDAEAQEGQASSESTTEKSTDAPVSSSLMEKMAEHEGEAPRMGNGTEGQDHRSARQGSPKAPNAAGPYRAASKPGVSIAMCVFKGVPVEASLLKDDEMDLNITSDQCTLAGYTFRVRCHFLGNERLGARIHFVFFLESGEWDDNVVWPFAKKVTLVLSHPLDAEMDIRLPLTVAESADTARKPHPIVPNNGYKTRNMQWDCILQNGYVGKKKLYVNVEME</sequence>
<dbReference type="PROSITE" id="PS50089">
    <property type="entry name" value="ZF_RING_2"/>
    <property type="match status" value="1"/>
</dbReference>
<dbReference type="InterPro" id="IPR008974">
    <property type="entry name" value="TRAF-like"/>
</dbReference>
<reference evidence="6" key="1">
    <citation type="journal article" date="2020" name="Cell">
        <title>Large-Scale Comparative Analyses of Tick Genomes Elucidate Their Genetic Diversity and Vector Capacities.</title>
        <authorList>
            <consortium name="Tick Genome and Microbiome Consortium (TIGMIC)"/>
            <person name="Jia N."/>
            <person name="Wang J."/>
            <person name="Shi W."/>
            <person name="Du L."/>
            <person name="Sun Y."/>
            <person name="Zhan W."/>
            <person name="Jiang J.F."/>
            <person name="Wang Q."/>
            <person name="Zhang B."/>
            <person name="Ji P."/>
            <person name="Bell-Sakyi L."/>
            <person name="Cui X.M."/>
            <person name="Yuan T.T."/>
            <person name="Jiang B.G."/>
            <person name="Yang W.F."/>
            <person name="Lam T.T."/>
            <person name="Chang Q.C."/>
            <person name="Ding S.J."/>
            <person name="Wang X.J."/>
            <person name="Zhu J.G."/>
            <person name="Ruan X.D."/>
            <person name="Zhao L."/>
            <person name="Wei J.T."/>
            <person name="Ye R.Z."/>
            <person name="Que T.C."/>
            <person name="Du C.H."/>
            <person name="Zhou Y.H."/>
            <person name="Cheng J.X."/>
            <person name="Dai P.F."/>
            <person name="Guo W.B."/>
            <person name="Han X.H."/>
            <person name="Huang E.J."/>
            <person name="Li L.F."/>
            <person name="Wei W."/>
            <person name="Gao Y.C."/>
            <person name="Liu J.Z."/>
            <person name="Shao H.Z."/>
            <person name="Wang X."/>
            <person name="Wang C.C."/>
            <person name="Yang T.C."/>
            <person name="Huo Q.B."/>
            <person name="Li W."/>
            <person name="Chen H.Y."/>
            <person name="Chen S.E."/>
            <person name="Zhou L.G."/>
            <person name="Ni X.B."/>
            <person name="Tian J.H."/>
            <person name="Sheng Y."/>
            <person name="Liu T."/>
            <person name="Pan Y.S."/>
            <person name="Xia L.Y."/>
            <person name="Li J."/>
            <person name="Zhao F."/>
            <person name="Cao W.C."/>
        </authorList>
    </citation>
    <scope>NUCLEOTIDE SEQUENCE</scope>
    <source>
        <strain evidence="6">Rsan-2018</strain>
    </source>
</reference>
<dbReference type="PANTHER" id="PTHR10131">
    <property type="entry name" value="TNF RECEPTOR ASSOCIATED FACTOR"/>
    <property type="match status" value="1"/>
</dbReference>
<keyword evidence="1 3" id="KW-0863">Zinc-finger</keyword>
<keyword evidence="2" id="KW-0862">Zinc</keyword>
<dbReference type="GO" id="GO:0005164">
    <property type="term" value="F:tumor necrosis factor receptor binding"/>
    <property type="evidence" value="ECO:0007669"/>
    <property type="project" value="TreeGrafter"/>
</dbReference>
<organism evidence="6 7">
    <name type="scientific">Rhipicephalus sanguineus</name>
    <name type="common">Brown dog tick</name>
    <name type="synonym">Ixodes sanguineus</name>
    <dbReference type="NCBI Taxonomy" id="34632"/>
    <lineage>
        <taxon>Eukaryota</taxon>
        <taxon>Metazoa</taxon>
        <taxon>Ecdysozoa</taxon>
        <taxon>Arthropoda</taxon>
        <taxon>Chelicerata</taxon>
        <taxon>Arachnida</taxon>
        <taxon>Acari</taxon>
        <taxon>Parasitiformes</taxon>
        <taxon>Ixodida</taxon>
        <taxon>Ixodoidea</taxon>
        <taxon>Ixodidae</taxon>
        <taxon>Rhipicephalinae</taxon>
        <taxon>Rhipicephalus</taxon>
        <taxon>Rhipicephalus</taxon>
    </lineage>
</organism>
<feature type="region of interest" description="Disordered" evidence="4">
    <location>
        <begin position="1"/>
        <end position="33"/>
    </location>
</feature>
<feature type="domain" description="RING-type" evidence="5">
    <location>
        <begin position="79"/>
        <end position="115"/>
    </location>
</feature>
<evidence type="ECO:0000256" key="1">
    <source>
        <dbReference type="ARBA" id="ARBA00022771"/>
    </source>
</evidence>
<dbReference type="Gene3D" id="3.30.40.10">
    <property type="entry name" value="Zinc/RING finger domain, C3HC4 (zinc finger)"/>
    <property type="match status" value="1"/>
</dbReference>
<accession>A0A9D4SSH6</accession>
<dbReference type="SUPFAM" id="SSF57850">
    <property type="entry name" value="RING/U-box"/>
    <property type="match status" value="1"/>
</dbReference>
<reference evidence="6" key="2">
    <citation type="submission" date="2021-09" db="EMBL/GenBank/DDBJ databases">
        <authorList>
            <person name="Jia N."/>
            <person name="Wang J."/>
            <person name="Shi W."/>
            <person name="Du L."/>
            <person name="Sun Y."/>
            <person name="Zhan W."/>
            <person name="Jiang J."/>
            <person name="Wang Q."/>
            <person name="Zhang B."/>
            <person name="Ji P."/>
            <person name="Sakyi L.B."/>
            <person name="Cui X."/>
            <person name="Yuan T."/>
            <person name="Jiang B."/>
            <person name="Yang W."/>
            <person name="Lam T.T.-Y."/>
            <person name="Chang Q."/>
            <person name="Ding S."/>
            <person name="Wang X."/>
            <person name="Zhu J."/>
            <person name="Ruan X."/>
            <person name="Zhao L."/>
            <person name="Wei J."/>
            <person name="Que T."/>
            <person name="Du C."/>
            <person name="Cheng J."/>
            <person name="Dai P."/>
            <person name="Han X."/>
            <person name="Huang E."/>
            <person name="Gao Y."/>
            <person name="Liu J."/>
            <person name="Shao H."/>
            <person name="Ye R."/>
            <person name="Li L."/>
            <person name="Wei W."/>
            <person name="Wang X."/>
            <person name="Wang C."/>
            <person name="Huo Q."/>
            <person name="Li W."/>
            <person name="Guo W."/>
            <person name="Chen H."/>
            <person name="Chen S."/>
            <person name="Zhou L."/>
            <person name="Zhou L."/>
            <person name="Ni X."/>
            <person name="Tian J."/>
            <person name="Zhou Y."/>
            <person name="Sheng Y."/>
            <person name="Liu T."/>
            <person name="Pan Y."/>
            <person name="Xia L."/>
            <person name="Li J."/>
            <person name="Zhao F."/>
            <person name="Cao W."/>
        </authorList>
    </citation>
    <scope>NUCLEOTIDE SEQUENCE</scope>
    <source>
        <strain evidence="6">Rsan-2018</strain>
        <tissue evidence="6">Larvae</tissue>
    </source>
</reference>
<dbReference type="SMART" id="SM00184">
    <property type="entry name" value="RING"/>
    <property type="match status" value="1"/>
</dbReference>
<dbReference type="Proteomes" id="UP000821837">
    <property type="component" value="Chromosome 6"/>
</dbReference>
<evidence type="ECO:0000313" key="7">
    <source>
        <dbReference type="Proteomes" id="UP000821837"/>
    </source>
</evidence>
<gene>
    <name evidence="6" type="ORF">HPB52_012643</name>
</gene>
<name>A0A9D4SSH6_RHISA</name>
<dbReference type="GO" id="GO:0043122">
    <property type="term" value="P:regulation of canonical NF-kappaB signal transduction"/>
    <property type="evidence" value="ECO:0007669"/>
    <property type="project" value="TreeGrafter"/>
</dbReference>
<dbReference type="EMBL" id="JABSTV010001252">
    <property type="protein sequence ID" value="KAH7947521.1"/>
    <property type="molecule type" value="Genomic_DNA"/>
</dbReference>
<evidence type="ECO:0000256" key="3">
    <source>
        <dbReference type="PROSITE-ProRule" id="PRU00175"/>
    </source>
</evidence>
<keyword evidence="7" id="KW-1185">Reference proteome</keyword>
<dbReference type="InterPro" id="IPR001841">
    <property type="entry name" value="Znf_RING"/>
</dbReference>
<dbReference type="Gene3D" id="2.60.210.10">
    <property type="entry name" value="Apoptosis, Tumor Necrosis Factor Receptor Associated Protein 2, Chain A"/>
    <property type="match status" value="1"/>
</dbReference>
<dbReference type="OrthoDB" id="10444355at2759"/>
<evidence type="ECO:0000313" key="6">
    <source>
        <dbReference type="EMBL" id="KAH7947521.1"/>
    </source>
</evidence>
<dbReference type="SUPFAM" id="SSF49599">
    <property type="entry name" value="TRAF domain-like"/>
    <property type="match status" value="2"/>
</dbReference>
<dbReference type="VEuPathDB" id="VectorBase:RSAN_028601"/>
<evidence type="ECO:0000256" key="2">
    <source>
        <dbReference type="ARBA" id="ARBA00022833"/>
    </source>
</evidence>
<dbReference type="AlphaFoldDB" id="A0A9D4SSH6"/>
<protein>
    <recommendedName>
        <fullName evidence="5">RING-type domain-containing protein</fullName>
    </recommendedName>
</protein>
<feature type="region of interest" description="Disordered" evidence="4">
    <location>
        <begin position="216"/>
        <end position="282"/>
    </location>
</feature>
<dbReference type="InterPro" id="IPR013083">
    <property type="entry name" value="Znf_RING/FYVE/PHD"/>
</dbReference>